<dbReference type="Proteomes" id="UP001202328">
    <property type="component" value="Unassembled WGS sequence"/>
</dbReference>
<comment type="caution">
    <text evidence="7">The sequence shown here is derived from an EMBL/GenBank/DDBJ whole genome shotgun (WGS) entry which is preliminary data.</text>
</comment>
<evidence type="ECO:0000256" key="6">
    <source>
        <dbReference type="SAM" id="MobiDB-lite"/>
    </source>
</evidence>
<evidence type="ECO:0000256" key="3">
    <source>
        <dbReference type="ARBA" id="ARBA00022679"/>
    </source>
</evidence>
<sequence>MEPDQGDKGGRQQEAKAEAGKNSECGPHVLIFPLPVQGHVNSMLKLAELLCLSAGSRIQQVTFLNSDYNHHRLLRFTDVQTRFARFPGFRFETISDGLPADHPRSGDLLNEMFDSIKAVTKPLLRKMLISSSSASSSYAPVTCIIVDGIMSTFTMDVADELGIPVISFRTISACCFWAYFCIPQLISVGELPIRFNNIEDDDDYMDGRITSLPGMESFLRRRDLPSFCRANDLSDPLLQCVITETCNTISRASALILNTFEELEGPILSHIRSHCPGSTKVYSIGPLHAHLKARQQQRERLSDQADESKSATSTSKTTTETNSLWEEDRSCMTWLDSKPLSSVVYVSFGSLAVLSRKEMLEFWHGLVNCGKYFLWVIRPDSIKKAVVSEIPNSTTLTGDQNDQIDPALRFMNDIVDPGDGDNKLLMEGTRARGFVVGWVPQEEVLAHPAVGGFLTHSGWNSTLESIVEGVPMICWPYFADQQINSRFVSEVWKVGLDMKDRCERRFVESMVNDLMTAMEAHQKLLQREDTGDCELSFLGRRVDKFADLARSSIEEGGSSYLNFDCLIDHIVRTASVHSSSRK</sequence>
<dbReference type="AlphaFoldDB" id="A0AAD4SNN8"/>
<feature type="region of interest" description="Disordered" evidence="6">
    <location>
        <begin position="1"/>
        <end position="21"/>
    </location>
</feature>
<dbReference type="SUPFAM" id="SSF53756">
    <property type="entry name" value="UDP-Glycosyltransferase/glycogen phosphorylase"/>
    <property type="match status" value="1"/>
</dbReference>
<evidence type="ECO:0000256" key="1">
    <source>
        <dbReference type="ARBA" id="ARBA00009995"/>
    </source>
</evidence>
<accession>A0AAD4SNN8</accession>
<dbReference type="EC" id="2.4.1.-" evidence="5"/>
<dbReference type="PANTHER" id="PTHR11926">
    <property type="entry name" value="GLUCOSYL/GLUCURONOSYL TRANSFERASES"/>
    <property type="match status" value="1"/>
</dbReference>
<comment type="similarity">
    <text evidence="1 4">Belongs to the UDP-glycosyltransferase family.</text>
</comment>
<dbReference type="Gene3D" id="3.40.50.2000">
    <property type="entry name" value="Glycogen Phosphorylase B"/>
    <property type="match status" value="2"/>
</dbReference>
<keyword evidence="2 4" id="KW-0328">Glycosyltransferase</keyword>
<keyword evidence="8" id="KW-1185">Reference proteome</keyword>
<evidence type="ECO:0000256" key="5">
    <source>
        <dbReference type="RuleBase" id="RU362057"/>
    </source>
</evidence>
<dbReference type="GO" id="GO:0080044">
    <property type="term" value="F:quercetin 7-O-glucosyltransferase activity"/>
    <property type="evidence" value="ECO:0007669"/>
    <property type="project" value="TreeGrafter"/>
</dbReference>
<organism evidence="7 8">
    <name type="scientific">Papaver atlanticum</name>
    <dbReference type="NCBI Taxonomy" id="357466"/>
    <lineage>
        <taxon>Eukaryota</taxon>
        <taxon>Viridiplantae</taxon>
        <taxon>Streptophyta</taxon>
        <taxon>Embryophyta</taxon>
        <taxon>Tracheophyta</taxon>
        <taxon>Spermatophyta</taxon>
        <taxon>Magnoliopsida</taxon>
        <taxon>Ranunculales</taxon>
        <taxon>Papaveraceae</taxon>
        <taxon>Papaveroideae</taxon>
        <taxon>Papaver</taxon>
    </lineage>
</organism>
<feature type="compositionally biased region" description="Low complexity" evidence="6">
    <location>
        <begin position="310"/>
        <end position="321"/>
    </location>
</feature>
<feature type="compositionally biased region" description="Basic and acidic residues" evidence="6">
    <location>
        <begin position="296"/>
        <end position="309"/>
    </location>
</feature>
<dbReference type="FunFam" id="3.40.50.2000:FF:000065">
    <property type="entry name" value="Glycosyltransferase"/>
    <property type="match status" value="1"/>
</dbReference>
<feature type="region of interest" description="Disordered" evidence="6">
    <location>
        <begin position="295"/>
        <end position="323"/>
    </location>
</feature>
<name>A0AAD4SNN8_9MAGN</name>
<keyword evidence="3 4" id="KW-0808">Transferase</keyword>
<dbReference type="Pfam" id="PF00201">
    <property type="entry name" value="UDPGT"/>
    <property type="match status" value="1"/>
</dbReference>
<gene>
    <name evidence="7" type="ORF">MKW98_021007</name>
</gene>
<evidence type="ECO:0000313" key="8">
    <source>
        <dbReference type="Proteomes" id="UP001202328"/>
    </source>
</evidence>
<dbReference type="GO" id="GO:0080043">
    <property type="term" value="F:quercetin 3-O-glucosyltransferase activity"/>
    <property type="evidence" value="ECO:0007669"/>
    <property type="project" value="TreeGrafter"/>
</dbReference>
<dbReference type="PROSITE" id="PS00375">
    <property type="entry name" value="UDPGT"/>
    <property type="match status" value="1"/>
</dbReference>
<dbReference type="InterPro" id="IPR002213">
    <property type="entry name" value="UDP_glucos_trans"/>
</dbReference>
<dbReference type="InterPro" id="IPR035595">
    <property type="entry name" value="UDP_glycos_trans_CS"/>
</dbReference>
<proteinExistence type="inferred from homology"/>
<dbReference type="CDD" id="cd03784">
    <property type="entry name" value="GT1_Gtf-like"/>
    <property type="match status" value="1"/>
</dbReference>
<dbReference type="EMBL" id="JAJJMB010009728">
    <property type="protein sequence ID" value="KAI3912545.1"/>
    <property type="molecule type" value="Genomic_DNA"/>
</dbReference>
<protein>
    <recommendedName>
        <fullName evidence="5">Glycosyltransferase</fullName>
        <ecNumber evidence="5">2.4.1.-</ecNumber>
    </recommendedName>
</protein>
<evidence type="ECO:0000256" key="2">
    <source>
        <dbReference type="ARBA" id="ARBA00022676"/>
    </source>
</evidence>
<reference evidence="7" key="1">
    <citation type="submission" date="2022-04" db="EMBL/GenBank/DDBJ databases">
        <title>A functionally conserved STORR gene fusion in Papaver species that diverged 16.8 million years ago.</title>
        <authorList>
            <person name="Catania T."/>
        </authorList>
    </citation>
    <scope>NUCLEOTIDE SEQUENCE</scope>
    <source>
        <strain evidence="7">S-188037</strain>
    </source>
</reference>
<evidence type="ECO:0000256" key="4">
    <source>
        <dbReference type="RuleBase" id="RU003718"/>
    </source>
</evidence>
<evidence type="ECO:0000313" key="7">
    <source>
        <dbReference type="EMBL" id="KAI3912545.1"/>
    </source>
</evidence>
<dbReference type="PANTHER" id="PTHR11926:SF1392">
    <property type="entry name" value="GLYCOSYLTRANSFERASE"/>
    <property type="match status" value="1"/>
</dbReference>